<dbReference type="Proteomes" id="UP001586593">
    <property type="component" value="Unassembled WGS sequence"/>
</dbReference>
<protein>
    <submittedName>
        <fullName evidence="3">Uncharacterized protein</fullName>
    </submittedName>
</protein>
<dbReference type="Gene3D" id="3.30.360.10">
    <property type="entry name" value="Dihydrodipicolinate Reductase, domain 2"/>
    <property type="match status" value="1"/>
</dbReference>
<evidence type="ECO:0000313" key="3">
    <source>
        <dbReference type="EMBL" id="KAL1859691.1"/>
    </source>
</evidence>
<gene>
    <name evidence="3" type="ORF">VTK73DRAFT_7498</name>
</gene>
<dbReference type="InterPro" id="IPR000683">
    <property type="entry name" value="Gfo/Idh/MocA-like_OxRdtase_N"/>
</dbReference>
<organism evidence="3 4">
    <name type="scientific">Phialemonium thermophilum</name>
    <dbReference type="NCBI Taxonomy" id="223376"/>
    <lineage>
        <taxon>Eukaryota</taxon>
        <taxon>Fungi</taxon>
        <taxon>Dikarya</taxon>
        <taxon>Ascomycota</taxon>
        <taxon>Pezizomycotina</taxon>
        <taxon>Sordariomycetes</taxon>
        <taxon>Sordariomycetidae</taxon>
        <taxon>Cephalothecales</taxon>
        <taxon>Cephalothecaceae</taxon>
        <taxon>Phialemonium</taxon>
    </lineage>
</organism>
<proteinExistence type="predicted"/>
<dbReference type="EMBL" id="JAZHXJ010000481">
    <property type="protein sequence ID" value="KAL1859691.1"/>
    <property type="molecule type" value="Genomic_DNA"/>
</dbReference>
<dbReference type="Pfam" id="PF01408">
    <property type="entry name" value="GFO_IDH_MocA"/>
    <property type="match status" value="1"/>
</dbReference>
<dbReference type="PANTHER" id="PTHR43377">
    <property type="entry name" value="BILIVERDIN REDUCTASE A"/>
    <property type="match status" value="1"/>
</dbReference>
<dbReference type="SUPFAM" id="SSF55347">
    <property type="entry name" value="Glyceraldehyde-3-phosphate dehydrogenase-like, C-terminal domain"/>
    <property type="match status" value="1"/>
</dbReference>
<feature type="domain" description="Gfo/Idh/MocA-like oxidoreductase C-terminal" evidence="2">
    <location>
        <begin position="143"/>
        <end position="353"/>
    </location>
</feature>
<dbReference type="InterPro" id="IPR051450">
    <property type="entry name" value="Gfo/Idh/MocA_Oxidoreductases"/>
</dbReference>
<dbReference type="PANTHER" id="PTHR43377:SF1">
    <property type="entry name" value="BILIVERDIN REDUCTASE A"/>
    <property type="match status" value="1"/>
</dbReference>
<reference evidence="3 4" key="1">
    <citation type="journal article" date="2024" name="Commun. Biol.">
        <title>Comparative genomic analysis of thermophilic fungi reveals convergent evolutionary adaptations and gene losses.</title>
        <authorList>
            <person name="Steindorff A.S."/>
            <person name="Aguilar-Pontes M.V."/>
            <person name="Robinson A.J."/>
            <person name="Andreopoulos B."/>
            <person name="LaButti K."/>
            <person name="Kuo A."/>
            <person name="Mondo S."/>
            <person name="Riley R."/>
            <person name="Otillar R."/>
            <person name="Haridas S."/>
            <person name="Lipzen A."/>
            <person name="Grimwood J."/>
            <person name="Schmutz J."/>
            <person name="Clum A."/>
            <person name="Reid I.D."/>
            <person name="Moisan M.C."/>
            <person name="Butler G."/>
            <person name="Nguyen T.T.M."/>
            <person name="Dewar K."/>
            <person name="Conant G."/>
            <person name="Drula E."/>
            <person name="Henrissat B."/>
            <person name="Hansel C."/>
            <person name="Singer S."/>
            <person name="Hutchinson M.I."/>
            <person name="de Vries R.P."/>
            <person name="Natvig D.O."/>
            <person name="Powell A.J."/>
            <person name="Tsang A."/>
            <person name="Grigoriev I.V."/>
        </authorList>
    </citation>
    <scope>NUCLEOTIDE SEQUENCE [LARGE SCALE GENOMIC DNA]</scope>
    <source>
        <strain evidence="3 4">ATCC 24622</strain>
    </source>
</reference>
<dbReference type="Gene3D" id="3.40.50.720">
    <property type="entry name" value="NAD(P)-binding Rossmann-like Domain"/>
    <property type="match status" value="1"/>
</dbReference>
<evidence type="ECO:0000313" key="4">
    <source>
        <dbReference type="Proteomes" id="UP001586593"/>
    </source>
</evidence>
<keyword evidence="4" id="KW-1185">Reference proteome</keyword>
<name>A0ABR3WEC5_9PEZI</name>
<accession>A0ABR3WEC5</accession>
<evidence type="ECO:0000259" key="2">
    <source>
        <dbReference type="Pfam" id="PF02894"/>
    </source>
</evidence>
<dbReference type="Pfam" id="PF02894">
    <property type="entry name" value="GFO_IDH_MocA_C"/>
    <property type="match status" value="1"/>
</dbReference>
<comment type="caution">
    <text evidence="3">The sequence shown here is derived from an EMBL/GenBank/DDBJ whole genome shotgun (WGS) entry which is preliminary data.</text>
</comment>
<evidence type="ECO:0000259" key="1">
    <source>
        <dbReference type="Pfam" id="PF01408"/>
    </source>
</evidence>
<dbReference type="InterPro" id="IPR004104">
    <property type="entry name" value="Gfo/Idh/MocA-like_OxRdtase_C"/>
</dbReference>
<sequence length="360" mass="39244">MSTPQRTLTIAVIGYGTIGPNHVAAIQTNPDVTLVAIVEPRHETASIAAELSAAYYPGVSDLLSSPHKPDAAIICTPNQTHAAIATELSSAGVHVLIEKPFCHHVPTGQDLVRHLRQAREEKGVKALVGHHRRFNPYAVATAETIASGSLGQIIAVNGLWMVQKSESYFEARWRRDKSAGPVMINVVHDVDLLHLFLGPIVRVQTEKSVSRRGYAAEEGGAVIFKFKSGAIGTLLFCDNCPSPYGWEFGTGDQAQFPATGQDFYRVFGTEGTLSVPDLTRWSYDGVEPKNWNGKMTARKVERREGVAFELQLAHFVRVIRGEEDPRSTPESGLAALMVCEAIKKSLETGTAVDIEPYELS</sequence>
<dbReference type="SUPFAM" id="SSF51735">
    <property type="entry name" value="NAD(P)-binding Rossmann-fold domains"/>
    <property type="match status" value="1"/>
</dbReference>
<dbReference type="InterPro" id="IPR036291">
    <property type="entry name" value="NAD(P)-bd_dom_sf"/>
</dbReference>
<feature type="domain" description="Gfo/Idh/MocA-like oxidoreductase N-terminal" evidence="1">
    <location>
        <begin position="9"/>
        <end position="118"/>
    </location>
</feature>